<evidence type="ECO:0000256" key="1">
    <source>
        <dbReference type="SAM" id="MobiDB-lite"/>
    </source>
</evidence>
<feature type="transmembrane region" description="Helical" evidence="2">
    <location>
        <begin position="6"/>
        <end position="27"/>
    </location>
</feature>
<feature type="compositionally biased region" description="Low complexity" evidence="1">
    <location>
        <begin position="111"/>
        <end position="127"/>
    </location>
</feature>
<keyword evidence="4" id="KW-1185">Reference proteome</keyword>
<comment type="caution">
    <text evidence="3">The sequence shown here is derived from an EMBL/GenBank/DDBJ whole genome shotgun (WGS) entry which is preliminary data.</text>
</comment>
<reference evidence="3 4" key="1">
    <citation type="journal article" date="2020" name="Fungal Divers.">
        <title>Resolving the Mortierellaceae phylogeny through synthesis of multi-gene phylogenetics and phylogenomics.</title>
        <authorList>
            <person name="Vandepol N."/>
            <person name="Liber J."/>
            <person name="Desiro A."/>
            <person name="Na H."/>
            <person name="Kennedy M."/>
            <person name="Barry K."/>
            <person name="Grigoriev I.V."/>
            <person name="Miller A.N."/>
            <person name="O'Donnell K."/>
            <person name="Stajich J.E."/>
            <person name="Bonito G."/>
        </authorList>
    </citation>
    <scope>NUCLEOTIDE SEQUENCE [LARGE SCALE GENOMIC DNA]</scope>
    <source>
        <strain evidence="3 4">AD045</strain>
    </source>
</reference>
<proteinExistence type="predicted"/>
<feature type="region of interest" description="Disordered" evidence="1">
    <location>
        <begin position="107"/>
        <end position="138"/>
    </location>
</feature>
<name>A0ABQ7K4X3_9FUNG</name>
<organism evidence="3 4">
    <name type="scientific">Linnemannia gamsii</name>
    <dbReference type="NCBI Taxonomy" id="64522"/>
    <lineage>
        <taxon>Eukaryota</taxon>
        <taxon>Fungi</taxon>
        <taxon>Fungi incertae sedis</taxon>
        <taxon>Mucoromycota</taxon>
        <taxon>Mortierellomycotina</taxon>
        <taxon>Mortierellomycetes</taxon>
        <taxon>Mortierellales</taxon>
        <taxon>Mortierellaceae</taxon>
        <taxon>Linnemannia</taxon>
    </lineage>
</organism>
<evidence type="ECO:0000313" key="3">
    <source>
        <dbReference type="EMBL" id="KAG0290613.1"/>
    </source>
</evidence>
<feature type="compositionally biased region" description="Basic and acidic residues" evidence="1">
    <location>
        <begin position="169"/>
        <end position="183"/>
    </location>
</feature>
<evidence type="ECO:0000256" key="2">
    <source>
        <dbReference type="SAM" id="Phobius"/>
    </source>
</evidence>
<protein>
    <submittedName>
        <fullName evidence="3">Uncharacterized protein</fullName>
    </submittedName>
</protein>
<dbReference type="EMBL" id="JAAAIM010000283">
    <property type="protein sequence ID" value="KAG0290613.1"/>
    <property type="molecule type" value="Genomic_DNA"/>
</dbReference>
<sequence>MSAQVAIYVCAFLGMTFMMGLFAGLVYRRHRMMVKQHRAYERTVQDRIQQAQDENLPPFYVDHVRDRACVFEGELPPDNSFLRTLEVVVVRPTREDTMLDLIAAGIVPPETGNTGTETGTGARTGSGNEDESEAALRPRPNLTVSEVPLLGIPVVESGSYAYPASKHTIGSDRATEPIDSESH</sequence>
<keyword evidence="2" id="KW-0812">Transmembrane</keyword>
<dbReference type="Proteomes" id="UP001194696">
    <property type="component" value="Unassembled WGS sequence"/>
</dbReference>
<feature type="region of interest" description="Disordered" evidence="1">
    <location>
        <begin position="161"/>
        <end position="183"/>
    </location>
</feature>
<gene>
    <name evidence="3" type="ORF">BGZ96_005926</name>
</gene>
<accession>A0ABQ7K4X3</accession>
<evidence type="ECO:0000313" key="4">
    <source>
        <dbReference type="Proteomes" id="UP001194696"/>
    </source>
</evidence>
<keyword evidence="2" id="KW-0472">Membrane</keyword>
<keyword evidence="2" id="KW-1133">Transmembrane helix</keyword>